<organism evidence="16 17">
    <name type="scientific">Zavarzinia aquatilis</name>
    <dbReference type="NCBI Taxonomy" id="2211142"/>
    <lineage>
        <taxon>Bacteria</taxon>
        <taxon>Pseudomonadati</taxon>
        <taxon>Pseudomonadota</taxon>
        <taxon>Alphaproteobacteria</taxon>
        <taxon>Rhodospirillales</taxon>
        <taxon>Zavarziniaceae</taxon>
        <taxon>Zavarzinia</taxon>
    </lineage>
</organism>
<dbReference type="GO" id="GO:0005737">
    <property type="term" value="C:cytoplasm"/>
    <property type="evidence" value="ECO:0007669"/>
    <property type="project" value="UniProtKB-ARBA"/>
</dbReference>
<comment type="subcellular location">
    <subcellularLocation>
        <location evidence="2">Membrane</location>
        <topology evidence="2">Multi-pass membrane protein</topology>
    </subcellularLocation>
</comment>
<dbReference type="SUPFAM" id="SSF55874">
    <property type="entry name" value="ATPase domain of HSP90 chaperone/DNA topoisomerase II/histidine kinase"/>
    <property type="match status" value="1"/>
</dbReference>
<dbReference type="CDD" id="cd01987">
    <property type="entry name" value="USP_KdpD-like"/>
    <property type="match status" value="1"/>
</dbReference>
<reference evidence="16 17" key="1">
    <citation type="submission" date="2018-05" db="EMBL/GenBank/DDBJ databases">
        <title>Zavarzinia sp. HR-AS.</title>
        <authorList>
            <person name="Lee Y."/>
            <person name="Jeon C.O."/>
        </authorList>
    </citation>
    <scope>NUCLEOTIDE SEQUENCE [LARGE SCALE GENOMIC DNA]</scope>
    <source>
        <strain evidence="16 17">HR-AS</strain>
    </source>
</reference>
<dbReference type="Pfam" id="PF02702">
    <property type="entry name" value="KdpD"/>
    <property type="match status" value="1"/>
</dbReference>
<dbReference type="GO" id="GO:0005524">
    <property type="term" value="F:ATP binding"/>
    <property type="evidence" value="ECO:0007669"/>
    <property type="project" value="UniProtKB-KW"/>
</dbReference>
<dbReference type="PANTHER" id="PTHR45569">
    <property type="entry name" value="SENSOR PROTEIN KDPD"/>
    <property type="match status" value="1"/>
</dbReference>
<dbReference type="InterPro" id="IPR036890">
    <property type="entry name" value="HATPase_C_sf"/>
</dbReference>
<evidence type="ECO:0000256" key="5">
    <source>
        <dbReference type="ARBA" id="ARBA00022679"/>
    </source>
</evidence>
<evidence type="ECO:0000313" key="16">
    <source>
        <dbReference type="EMBL" id="PWR24766.1"/>
    </source>
</evidence>
<dbReference type="SUPFAM" id="SSF47384">
    <property type="entry name" value="Homodimeric domain of signal transducing histidine kinase"/>
    <property type="match status" value="1"/>
</dbReference>
<dbReference type="OrthoDB" id="9806130at2"/>
<dbReference type="InterPro" id="IPR025201">
    <property type="entry name" value="KdpD_TM"/>
</dbReference>
<evidence type="ECO:0000256" key="2">
    <source>
        <dbReference type="ARBA" id="ARBA00004141"/>
    </source>
</evidence>
<dbReference type="Gene3D" id="3.40.50.300">
    <property type="entry name" value="P-loop containing nucleotide triphosphate hydrolases"/>
    <property type="match status" value="1"/>
</dbReference>
<dbReference type="InterPro" id="IPR036097">
    <property type="entry name" value="HisK_dim/P_sf"/>
</dbReference>
<dbReference type="InterPro" id="IPR003661">
    <property type="entry name" value="HisK_dim/P_dom"/>
</dbReference>
<dbReference type="Gene3D" id="1.10.287.130">
    <property type="match status" value="1"/>
</dbReference>
<dbReference type="InterPro" id="IPR029016">
    <property type="entry name" value="GAF-like_dom_sf"/>
</dbReference>
<dbReference type="InterPro" id="IPR038318">
    <property type="entry name" value="KdpD_sf"/>
</dbReference>
<dbReference type="Proteomes" id="UP000245461">
    <property type="component" value="Unassembled WGS sequence"/>
</dbReference>
<dbReference type="InterPro" id="IPR027417">
    <property type="entry name" value="P-loop_NTPase"/>
</dbReference>
<dbReference type="CDD" id="cd00082">
    <property type="entry name" value="HisKA"/>
    <property type="match status" value="1"/>
</dbReference>
<feature type="domain" description="Histidine kinase" evidence="15">
    <location>
        <begin position="668"/>
        <end position="885"/>
    </location>
</feature>
<evidence type="ECO:0000256" key="3">
    <source>
        <dbReference type="ARBA" id="ARBA00012438"/>
    </source>
</evidence>
<dbReference type="SUPFAM" id="SSF52402">
    <property type="entry name" value="Adenine nucleotide alpha hydrolases-like"/>
    <property type="match status" value="1"/>
</dbReference>
<dbReference type="InterPro" id="IPR052023">
    <property type="entry name" value="Histidine_kinase_KdpD"/>
</dbReference>
<dbReference type="InterPro" id="IPR005467">
    <property type="entry name" value="His_kinase_dom"/>
</dbReference>
<dbReference type="Gene3D" id="3.40.50.620">
    <property type="entry name" value="HUPs"/>
    <property type="match status" value="1"/>
</dbReference>
<dbReference type="Pfam" id="PF00512">
    <property type="entry name" value="HisKA"/>
    <property type="match status" value="1"/>
</dbReference>
<evidence type="ECO:0000256" key="4">
    <source>
        <dbReference type="ARBA" id="ARBA00022553"/>
    </source>
</evidence>
<dbReference type="Pfam" id="PF13493">
    <property type="entry name" value="DUF4118"/>
    <property type="match status" value="1"/>
</dbReference>
<dbReference type="Pfam" id="PF13492">
    <property type="entry name" value="GAF_3"/>
    <property type="match status" value="1"/>
</dbReference>
<dbReference type="InterPro" id="IPR004358">
    <property type="entry name" value="Sig_transdc_His_kin-like_C"/>
</dbReference>
<keyword evidence="6 14" id="KW-0812">Transmembrane</keyword>
<keyword evidence="8 16" id="KW-0418">Kinase</keyword>
<keyword evidence="17" id="KW-1185">Reference proteome</keyword>
<dbReference type="Gene3D" id="3.30.450.40">
    <property type="match status" value="1"/>
</dbReference>
<keyword evidence="11" id="KW-0902">Two-component regulatory system</keyword>
<dbReference type="AlphaFoldDB" id="A0A317EER5"/>
<evidence type="ECO:0000256" key="14">
    <source>
        <dbReference type="SAM" id="Phobius"/>
    </source>
</evidence>
<dbReference type="InterPro" id="IPR003594">
    <property type="entry name" value="HATPase_dom"/>
</dbReference>
<dbReference type="InterPro" id="IPR003018">
    <property type="entry name" value="GAF"/>
</dbReference>
<evidence type="ECO:0000256" key="7">
    <source>
        <dbReference type="ARBA" id="ARBA00022741"/>
    </source>
</evidence>
<dbReference type="Pfam" id="PF00582">
    <property type="entry name" value="Usp"/>
    <property type="match status" value="1"/>
</dbReference>
<dbReference type="GO" id="GO:0000155">
    <property type="term" value="F:phosphorelay sensor kinase activity"/>
    <property type="evidence" value="ECO:0007669"/>
    <property type="project" value="InterPro"/>
</dbReference>
<dbReference type="PROSITE" id="PS50109">
    <property type="entry name" value="HIS_KIN"/>
    <property type="match status" value="1"/>
</dbReference>
<dbReference type="SMART" id="SM00388">
    <property type="entry name" value="HisKA"/>
    <property type="match status" value="1"/>
</dbReference>
<dbReference type="EC" id="2.7.13.3" evidence="3"/>
<keyword evidence="5" id="KW-0808">Transferase</keyword>
<evidence type="ECO:0000256" key="8">
    <source>
        <dbReference type="ARBA" id="ARBA00022777"/>
    </source>
</evidence>
<dbReference type="Pfam" id="PF02518">
    <property type="entry name" value="HATPase_c"/>
    <property type="match status" value="1"/>
</dbReference>
<dbReference type="Gene3D" id="3.30.565.10">
    <property type="entry name" value="Histidine kinase-like ATPase, C-terminal domain"/>
    <property type="match status" value="1"/>
</dbReference>
<dbReference type="FunFam" id="3.30.565.10:FF:000006">
    <property type="entry name" value="Sensor histidine kinase WalK"/>
    <property type="match status" value="1"/>
</dbReference>
<feature type="transmembrane region" description="Helical" evidence="14">
    <location>
        <begin position="477"/>
        <end position="497"/>
    </location>
</feature>
<dbReference type="GO" id="GO:0005886">
    <property type="term" value="C:plasma membrane"/>
    <property type="evidence" value="ECO:0007669"/>
    <property type="project" value="TreeGrafter"/>
</dbReference>
<evidence type="ECO:0000256" key="9">
    <source>
        <dbReference type="ARBA" id="ARBA00022840"/>
    </source>
</evidence>
<dbReference type="PRINTS" id="PR00344">
    <property type="entry name" value="BCTRLSENSOR"/>
</dbReference>
<evidence type="ECO:0000256" key="13">
    <source>
        <dbReference type="SAM" id="MobiDB-lite"/>
    </source>
</evidence>
<accession>A0A317EER5</accession>
<dbReference type="EMBL" id="QGLE01000003">
    <property type="protein sequence ID" value="PWR24766.1"/>
    <property type="molecule type" value="Genomic_DNA"/>
</dbReference>
<dbReference type="SMART" id="SM00387">
    <property type="entry name" value="HATPase_c"/>
    <property type="match status" value="1"/>
</dbReference>
<dbReference type="RefSeq" id="WP_109904522.1">
    <property type="nucleotide sequence ID" value="NZ_QGLE01000003.1"/>
</dbReference>
<keyword evidence="4" id="KW-0597">Phosphoprotein</keyword>
<feature type="transmembrane region" description="Helical" evidence="14">
    <location>
        <begin position="428"/>
        <end position="457"/>
    </location>
</feature>
<evidence type="ECO:0000256" key="12">
    <source>
        <dbReference type="ARBA" id="ARBA00023136"/>
    </source>
</evidence>
<comment type="caution">
    <text evidence="16">The sequence shown here is derived from an EMBL/GenBank/DDBJ whole genome shotgun (WGS) entry which is preliminary data.</text>
</comment>
<evidence type="ECO:0000256" key="6">
    <source>
        <dbReference type="ARBA" id="ARBA00022692"/>
    </source>
</evidence>
<evidence type="ECO:0000313" key="17">
    <source>
        <dbReference type="Proteomes" id="UP000245461"/>
    </source>
</evidence>
<feature type="region of interest" description="Disordered" evidence="13">
    <location>
        <begin position="867"/>
        <end position="897"/>
    </location>
</feature>
<dbReference type="FunFam" id="3.40.50.300:FF:000483">
    <property type="entry name" value="Sensor histidine kinase KdpD"/>
    <property type="match status" value="1"/>
</dbReference>
<dbReference type="InterPro" id="IPR006016">
    <property type="entry name" value="UspA"/>
</dbReference>
<dbReference type="Gene3D" id="1.20.120.620">
    <property type="entry name" value="Backbone structure of the membrane domain of e. Coli histidine kinase receptor kdpd"/>
    <property type="match status" value="1"/>
</dbReference>
<keyword evidence="10 14" id="KW-1133">Transmembrane helix</keyword>
<keyword evidence="7" id="KW-0547">Nucleotide-binding</keyword>
<evidence type="ECO:0000256" key="11">
    <source>
        <dbReference type="ARBA" id="ARBA00023012"/>
    </source>
</evidence>
<evidence type="ECO:0000256" key="10">
    <source>
        <dbReference type="ARBA" id="ARBA00022989"/>
    </source>
</evidence>
<proteinExistence type="predicted"/>
<gene>
    <name evidence="16" type="ORF">DKG74_08200</name>
</gene>
<dbReference type="InterPro" id="IPR003852">
    <property type="entry name" value="Sig_transdc_His_kinase_KdpD_N"/>
</dbReference>
<comment type="catalytic activity">
    <reaction evidence="1">
        <text>ATP + protein L-histidine = ADP + protein N-phospho-L-histidine.</text>
        <dbReference type="EC" id="2.7.13.3"/>
    </reaction>
</comment>
<evidence type="ECO:0000256" key="1">
    <source>
        <dbReference type="ARBA" id="ARBA00000085"/>
    </source>
</evidence>
<sequence length="897" mass="97515">MQDEDARPAPDALLAEAAAERRGKLKVFLGAAPGVGKTYTMLEAGQARRREGIDVVVGVVETHGRRETLAMVAGLEVLPRRETDYRGRRLEEMDLDAVLARRPRLVLVDELAHTNAPGSRHPKRYQDVAELLDAGIDVYTTLNIQHLESLNDVIAQITRIRVRETLPDSVLETADQIELVDLTPEDLIKRLREGKVYLGDQASRALRHFFSPGNLTALRELALRQAAARVDDQVVQYMRAHAIAGPWPVGERLMVCVGPGPSAPRLVRAASRIAERLHARWYAVHVETLHEQRLDEAARDQIHATLRLAEQLGAESLSLQAADPADAIAAAAAERNVTRIVIGQSRRSRLQAILRGSPVDRLLRRVGPVEVHVLPDIEGGEAMPRPRWRRSGPIDPGPFGWSGLMVAGITGLAHLVAGAIGPGTPTLALLYIGAVTASALSFGLLPSLFTAFAATLAFNFFFMPPLYRFTVADPGNILTLVVFLGIAVLLSGLAARTRLLAERARRRESDAATLYAFAAKLAGVRLLDDLLWAVVHQLALMLKRGVVLLMPDEDGHLLVRGGYPPDDRLTEAERAAAQWSWDQGRPAGRGTDTLPGAERCFLPLRTASGSVAVVGLDGPAPSGDMRRLLDALSDQAAVAIERIRLADDLDEASVKAQSEHFRGLLFTSISHDLRTPLASIMGAATTLRRDGGKLAAPARDDLLLSIEEEGERLNAFVGNLLDMTRLESGALEPRRQWIAMADVVATALRRAERLLKGHEVRLTVEPGLPPLRLDHALMEQVVINLLDNARKFAPAGTDIRIDIRRRGDVVETDVSDEGPGIPPAERAQVFDKFYRIRGGDRQVAGTGLGLAICKGFVEVHGGRIEVRPGPGERGTTVRFGLPVDPMAPLPPEGGEDD</sequence>
<dbReference type="PANTHER" id="PTHR45569:SF1">
    <property type="entry name" value="SENSOR PROTEIN KDPD"/>
    <property type="match status" value="1"/>
</dbReference>
<keyword evidence="12 14" id="KW-0472">Membrane</keyword>
<name>A0A317EER5_9PROT</name>
<dbReference type="InterPro" id="IPR014729">
    <property type="entry name" value="Rossmann-like_a/b/a_fold"/>
</dbReference>
<evidence type="ECO:0000259" key="15">
    <source>
        <dbReference type="PROSITE" id="PS50109"/>
    </source>
</evidence>
<dbReference type="CDD" id="cd00075">
    <property type="entry name" value="HATPase"/>
    <property type="match status" value="1"/>
</dbReference>
<keyword evidence="9" id="KW-0067">ATP-binding</keyword>
<protein>
    <recommendedName>
        <fullName evidence="3">histidine kinase</fullName>
        <ecNumber evidence="3">2.7.13.3</ecNumber>
    </recommendedName>
</protein>